<organism evidence="3 4">
    <name type="scientific">Parafannyhessea umbonata</name>
    <dbReference type="NCBI Taxonomy" id="604330"/>
    <lineage>
        <taxon>Bacteria</taxon>
        <taxon>Bacillati</taxon>
        <taxon>Actinomycetota</taxon>
        <taxon>Coriobacteriia</taxon>
        <taxon>Coriobacteriales</taxon>
        <taxon>Atopobiaceae</taxon>
        <taxon>Parafannyhessea</taxon>
    </lineage>
</organism>
<dbReference type="PROSITE" id="PS51318">
    <property type="entry name" value="TAT"/>
    <property type="match status" value="1"/>
</dbReference>
<comment type="caution">
    <text evidence="3">The sequence shown here is derived from an EMBL/GenBank/DDBJ whole genome shotgun (WGS) entry which is preliminary data.</text>
</comment>
<dbReference type="InterPro" id="IPR008254">
    <property type="entry name" value="Flavodoxin/NO_synth"/>
</dbReference>
<protein>
    <submittedName>
        <fullName evidence="3">Flavodoxin</fullName>
    </submittedName>
</protein>
<dbReference type="EMBL" id="FNWT01000014">
    <property type="protein sequence ID" value="SEH69529.1"/>
    <property type="molecule type" value="Genomic_DNA"/>
</dbReference>
<keyword evidence="4" id="KW-1185">Reference proteome</keyword>
<dbReference type="Gene3D" id="3.40.50.360">
    <property type="match status" value="1"/>
</dbReference>
<dbReference type="PANTHER" id="PTHR39201:SF1">
    <property type="entry name" value="FLAVODOXIN-LIKE DOMAIN-CONTAINING PROTEIN"/>
    <property type="match status" value="1"/>
</dbReference>
<feature type="compositionally biased region" description="Low complexity" evidence="1">
    <location>
        <begin position="66"/>
        <end position="75"/>
    </location>
</feature>
<feature type="region of interest" description="Disordered" evidence="1">
    <location>
        <begin position="40"/>
        <end position="75"/>
    </location>
</feature>
<evidence type="ECO:0000313" key="4">
    <source>
        <dbReference type="Proteomes" id="UP000199135"/>
    </source>
</evidence>
<proteinExistence type="predicted"/>
<feature type="domain" description="Flavodoxin-like" evidence="2">
    <location>
        <begin position="81"/>
        <end position="237"/>
    </location>
</feature>
<dbReference type="InterPro" id="IPR006311">
    <property type="entry name" value="TAT_signal"/>
</dbReference>
<dbReference type="RefSeq" id="WP_078687699.1">
    <property type="nucleotide sequence ID" value="NZ_FNWT01000014.1"/>
</dbReference>
<accession>A0A1H6K8Y0</accession>
<dbReference type="InterPro" id="IPR029039">
    <property type="entry name" value="Flavoprotein-like_sf"/>
</dbReference>
<evidence type="ECO:0000313" key="3">
    <source>
        <dbReference type="EMBL" id="SEH69529.1"/>
    </source>
</evidence>
<dbReference type="Proteomes" id="UP000199135">
    <property type="component" value="Unassembled WGS sequence"/>
</dbReference>
<feature type="compositionally biased region" description="Gly residues" evidence="1">
    <location>
        <begin position="40"/>
        <end position="49"/>
    </location>
</feature>
<evidence type="ECO:0000259" key="2">
    <source>
        <dbReference type="PROSITE" id="PS50902"/>
    </source>
</evidence>
<dbReference type="Pfam" id="PF12682">
    <property type="entry name" value="Flavodoxin_4"/>
    <property type="match status" value="1"/>
</dbReference>
<dbReference type="PROSITE" id="PS50902">
    <property type="entry name" value="FLAVODOXIN_LIKE"/>
    <property type="match status" value="1"/>
</dbReference>
<sequence>MVTFDDLKDGRLGGISRRGFVGLGLGTLVTAVLSSCGGAGASDEGGSGSGSTVLEPAAQDEKDASESGSSSQAEGKVGDKTLVLYFSQTGNTESIAKFMCQILGGADGFHLQTKEPYVEADLSADDDSRCRREQDNAQSRPELAGDLPDLSQYGTVFVGFPIWFDRAPRALYAYVEGAGLAGRKVYAFCTSAVAGIDDAVAELAALDTRVEWLKAMRFEEHDTYDAVSEWIDQINNR</sequence>
<gene>
    <name evidence="3" type="ORF">SAMN05216447_1145</name>
</gene>
<evidence type="ECO:0000256" key="1">
    <source>
        <dbReference type="SAM" id="MobiDB-lite"/>
    </source>
</evidence>
<reference evidence="3 4" key="1">
    <citation type="submission" date="2016-10" db="EMBL/GenBank/DDBJ databases">
        <authorList>
            <person name="Varghese N."/>
            <person name="Submissions S."/>
        </authorList>
    </citation>
    <scope>NUCLEOTIDE SEQUENCE [LARGE SCALE GENOMIC DNA]</scope>
    <source>
        <strain evidence="3 4">WCP15</strain>
    </source>
</reference>
<dbReference type="PANTHER" id="PTHR39201">
    <property type="entry name" value="EXPORTED PROTEIN-RELATED"/>
    <property type="match status" value="1"/>
</dbReference>
<dbReference type="SUPFAM" id="SSF52218">
    <property type="entry name" value="Flavoproteins"/>
    <property type="match status" value="1"/>
</dbReference>
<name>A0A1H6K8Y0_9ACTN</name>